<reference evidence="1" key="1">
    <citation type="journal article" date="2013" name="J. Plant Res.">
        <title>Effect of fungi and light on seed germination of three Opuntia species from semiarid lands of central Mexico.</title>
        <authorList>
            <person name="Delgado-Sanchez P."/>
            <person name="Jimenez-Bremont J.F."/>
            <person name="Guerrero-Gonzalez Mde L."/>
            <person name="Flores J."/>
        </authorList>
    </citation>
    <scope>NUCLEOTIDE SEQUENCE</scope>
    <source>
        <tissue evidence="1">Cladode</tissue>
    </source>
</reference>
<dbReference type="EMBL" id="GISG01146978">
    <property type="protein sequence ID" value="MBA4646601.1"/>
    <property type="molecule type" value="Transcribed_RNA"/>
</dbReference>
<protein>
    <submittedName>
        <fullName evidence="1">Uncharacterized protein</fullName>
    </submittedName>
</protein>
<name>A0A7C9DM47_OPUST</name>
<organism evidence="1">
    <name type="scientific">Opuntia streptacantha</name>
    <name type="common">Prickly pear cactus</name>
    <name type="synonym">Opuntia cardona</name>
    <dbReference type="NCBI Taxonomy" id="393608"/>
    <lineage>
        <taxon>Eukaryota</taxon>
        <taxon>Viridiplantae</taxon>
        <taxon>Streptophyta</taxon>
        <taxon>Embryophyta</taxon>
        <taxon>Tracheophyta</taxon>
        <taxon>Spermatophyta</taxon>
        <taxon>Magnoliopsida</taxon>
        <taxon>eudicotyledons</taxon>
        <taxon>Gunneridae</taxon>
        <taxon>Pentapetalae</taxon>
        <taxon>Caryophyllales</taxon>
        <taxon>Cactineae</taxon>
        <taxon>Cactaceae</taxon>
        <taxon>Opuntioideae</taxon>
        <taxon>Opuntia</taxon>
    </lineage>
</organism>
<evidence type="ECO:0000313" key="1">
    <source>
        <dbReference type="EMBL" id="MBA4646601.1"/>
    </source>
</evidence>
<dbReference type="AlphaFoldDB" id="A0A7C9DM47"/>
<accession>A0A7C9DM47</accession>
<proteinExistence type="predicted"/>
<sequence>MLQRLNSFAILVVSEQAFTTLSSYLTDPSFDSFCFSALRTSSSASFDSLLVLLPLVSPMSRATISPPSMLGSAMNRTTTSVIPGCSDIRCPKAKASRSSGPPKKKTWITEETLLAATWDEPPSPRSTRRATEQGAF</sequence>
<reference evidence="1" key="2">
    <citation type="submission" date="2020-07" db="EMBL/GenBank/DDBJ databases">
        <authorList>
            <person name="Vera ALvarez R."/>
            <person name="Arias-Moreno D.M."/>
            <person name="Jimenez-Jacinto V."/>
            <person name="Jimenez-Bremont J.F."/>
            <person name="Swaminathan K."/>
            <person name="Moose S.P."/>
            <person name="Guerrero-Gonzalez M.L."/>
            <person name="Marino-Ramirez L."/>
            <person name="Landsman D."/>
            <person name="Rodriguez-Kessler M."/>
            <person name="Delgado-Sanchez P."/>
        </authorList>
    </citation>
    <scope>NUCLEOTIDE SEQUENCE</scope>
    <source>
        <tissue evidence="1">Cladode</tissue>
    </source>
</reference>